<evidence type="ECO:0000313" key="1">
    <source>
        <dbReference type="EMBL" id="KAJ7971248.1"/>
    </source>
</evidence>
<dbReference type="AlphaFoldDB" id="A0AAD7PY23"/>
<gene>
    <name evidence="1" type="ORF">O6P43_009308</name>
</gene>
<proteinExistence type="predicted"/>
<keyword evidence="2" id="KW-1185">Reference proteome</keyword>
<organism evidence="1 2">
    <name type="scientific">Quillaja saponaria</name>
    <name type="common">Soap bark tree</name>
    <dbReference type="NCBI Taxonomy" id="32244"/>
    <lineage>
        <taxon>Eukaryota</taxon>
        <taxon>Viridiplantae</taxon>
        <taxon>Streptophyta</taxon>
        <taxon>Embryophyta</taxon>
        <taxon>Tracheophyta</taxon>
        <taxon>Spermatophyta</taxon>
        <taxon>Magnoliopsida</taxon>
        <taxon>eudicotyledons</taxon>
        <taxon>Gunneridae</taxon>
        <taxon>Pentapetalae</taxon>
        <taxon>rosids</taxon>
        <taxon>fabids</taxon>
        <taxon>Fabales</taxon>
        <taxon>Quillajaceae</taxon>
        <taxon>Quillaja</taxon>
    </lineage>
</organism>
<sequence length="70" mass="7971">MSFLLMGVTIKQFVSRSSLLINLNFLLIRSLALTISQLQILKSLLEEKEALEERLAISEYELCLAQEDIS</sequence>
<comment type="caution">
    <text evidence="1">The sequence shown here is derived from an EMBL/GenBank/DDBJ whole genome shotgun (WGS) entry which is preliminary data.</text>
</comment>
<dbReference type="KEGG" id="qsa:O6P43_009308"/>
<dbReference type="Proteomes" id="UP001163823">
    <property type="component" value="Chromosome 4"/>
</dbReference>
<evidence type="ECO:0000313" key="2">
    <source>
        <dbReference type="Proteomes" id="UP001163823"/>
    </source>
</evidence>
<dbReference type="EMBL" id="JARAOO010000004">
    <property type="protein sequence ID" value="KAJ7971248.1"/>
    <property type="molecule type" value="Genomic_DNA"/>
</dbReference>
<name>A0AAD7PY23_QUISA</name>
<protein>
    <submittedName>
        <fullName evidence="1">LisH domain and HEAT repeat-containing protein</fullName>
    </submittedName>
</protein>
<reference evidence="1" key="1">
    <citation type="journal article" date="2023" name="Science">
        <title>Elucidation of the pathway for biosynthesis of saponin adjuvants from the soapbark tree.</title>
        <authorList>
            <person name="Reed J."/>
            <person name="Orme A."/>
            <person name="El-Demerdash A."/>
            <person name="Owen C."/>
            <person name="Martin L.B.B."/>
            <person name="Misra R.C."/>
            <person name="Kikuchi S."/>
            <person name="Rejzek M."/>
            <person name="Martin A.C."/>
            <person name="Harkess A."/>
            <person name="Leebens-Mack J."/>
            <person name="Louveau T."/>
            <person name="Stephenson M.J."/>
            <person name="Osbourn A."/>
        </authorList>
    </citation>
    <scope>NUCLEOTIDE SEQUENCE</scope>
    <source>
        <strain evidence="1">S10</strain>
    </source>
</reference>
<accession>A0AAD7PY23</accession>